<dbReference type="PANTHER" id="PTHR34512:SF30">
    <property type="entry name" value="OUTER MEMBRANE PROTEIN ASSEMBLY FACTOR BAMB"/>
    <property type="match status" value="1"/>
</dbReference>
<dbReference type="SUPFAM" id="SSF50998">
    <property type="entry name" value="Quinoprotein alcohol dehydrogenase-like"/>
    <property type="match status" value="1"/>
</dbReference>
<comment type="caution">
    <text evidence="3">The sequence shown here is derived from an EMBL/GenBank/DDBJ whole genome shotgun (WGS) entry which is preliminary data.</text>
</comment>
<feature type="chain" id="PRO_5037580573" evidence="1">
    <location>
        <begin position="23"/>
        <end position="424"/>
    </location>
</feature>
<gene>
    <name evidence="3" type="ORF">JIN81_10775</name>
</gene>
<evidence type="ECO:0000256" key="1">
    <source>
        <dbReference type="SAM" id="SignalP"/>
    </source>
</evidence>
<evidence type="ECO:0000259" key="2">
    <source>
        <dbReference type="Pfam" id="PF13360"/>
    </source>
</evidence>
<dbReference type="RefSeq" id="WP_200279019.1">
    <property type="nucleotide sequence ID" value="NZ_JAENII010000007.1"/>
</dbReference>
<dbReference type="InterPro" id="IPR011047">
    <property type="entry name" value="Quinoprotein_ADH-like_sf"/>
</dbReference>
<evidence type="ECO:0000313" key="4">
    <source>
        <dbReference type="Proteomes" id="UP000658278"/>
    </source>
</evidence>
<feature type="domain" description="Pyrrolo-quinoline quinone repeat" evidence="2">
    <location>
        <begin position="51"/>
        <end position="177"/>
    </location>
</feature>
<organism evidence="3 4">
    <name type="scientific">Haloferula rosea</name>
    <dbReference type="NCBI Taxonomy" id="490093"/>
    <lineage>
        <taxon>Bacteria</taxon>
        <taxon>Pseudomonadati</taxon>
        <taxon>Verrucomicrobiota</taxon>
        <taxon>Verrucomicrobiia</taxon>
        <taxon>Verrucomicrobiales</taxon>
        <taxon>Verrucomicrobiaceae</taxon>
        <taxon>Haloferula</taxon>
    </lineage>
</organism>
<dbReference type="SMART" id="SM00564">
    <property type="entry name" value="PQQ"/>
    <property type="match status" value="5"/>
</dbReference>
<dbReference type="InterPro" id="IPR015943">
    <property type="entry name" value="WD40/YVTN_repeat-like_dom_sf"/>
</dbReference>
<sequence length="424" mass="45447">MRENVSASLCFASILSLTAVHADDWPSWRGPTANGVGKADVPSDLSLSENLLWKVKLPGRGCSTPVVVDGRIFVTSPIGKEDGVLAFDSAGKELWRKTLGTLRPGRGQRVGSSANSSPVTDGKTLFTYFKSGELGAFDFEGKELWNLNVFDKYGEDKLWWDVGTSPVVTSKGLVLAVMQTDGKSFLLCLDKRTGKELWKVDRKFETGVESGDAYTTPHVVDVDGRETIVVWGADHLTGHSVETGEQLWVCGGFNPKKLKAWRVIASPVITDGVAVVPFGRGEFTAGVKLGGTGDITESASLWRSTKCGSDSATPVARDGLAYILNDSGKDRGKVTCVEAGTGEIKWQSKLPRGAQIYYSSPVISGDTFLAAREDGTVFSAKIGSAGLENVQEHEIGEDLIASPVVVDDMILLRGGAHLMAFGRK</sequence>
<protein>
    <submittedName>
        <fullName evidence="3">PQQ-binding-like beta-propeller repeat protein</fullName>
    </submittedName>
</protein>
<feature type="domain" description="Pyrrolo-quinoline quinone repeat" evidence="2">
    <location>
        <begin position="299"/>
        <end position="378"/>
    </location>
</feature>
<reference evidence="3" key="1">
    <citation type="submission" date="2021-01" db="EMBL/GenBank/DDBJ databases">
        <title>Modified the classification status of verrucomicrobia.</title>
        <authorList>
            <person name="Feng X."/>
        </authorList>
    </citation>
    <scope>NUCLEOTIDE SEQUENCE</scope>
    <source>
        <strain evidence="3">KCTC 22201</strain>
    </source>
</reference>
<dbReference type="AlphaFoldDB" id="A0A934RFM9"/>
<dbReference type="PANTHER" id="PTHR34512">
    <property type="entry name" value="CELL SURFACE PROTEIN"/>
    <property type="match status" value="1"/>
</dbReference>
<accession>A0A934RFM9</accession>
<dbReference type="InterPro" id="IPR018391">
    <property type="entry name" value="PQQ_b-propeller_rpt"/>
</dbReference>
<dbReference type="Pfam" id="PF13360">
    <property type="entry name" value="PQQ_2"/>
    <property type="match status" value="2"/>
</dbReference>
<feature type="signal peptide" evidence="1">
    <location>
        <begin position="1"/>
        <end position="22"/>
    </location>
</feature>
<name>A0A934RFM9_9BACT</name>
<dbReference type="Gene3D" id="2.130.10.10">
    <property type="entry name" value="YVTN repeat-like/Quinoprotein amine dehydrogenase"/>
    <property type="match status" value="2"/>
</dbReference>
<keyword evidence="1" id="KW-0732">Signal</keyword>
<dbReference type="EMBL" id="JAENII010000007">
    <property type="protein sequence ID" value="MBK1827505.1"/>
    <property type="molecule type" value="Genomic_DNA"/>
</dbReference>
<dbReference type="InterPro" id="IPR002372">
    <property type="entry name" value="PQQ_rpt_dom"/>
</dbReference>
<evidence type="ECO:0000313" key="3">
    <source>
        <dbReference type="EMBL" id="MBK1827505.1"/>
    </source>
</evidence>
<keyword evidence="4" id="KW-1185">Reference proteome</keyword>
<proteinExistence type="predicted"/>
<dbReference type="Proteomes" id="UP000658278">
    <property type="component" value="Unassembled WGS sequence"/>
</dbReference>